<dbReference type="PANTHER" id="PTHR35340:SF5">
    <property type="entry name" value="ASST-DOMAIN-CONTAINING PROTEIN"/>
    <property type="match status" value="1"/>
</dbReference>
<dbReference type="AlphaFoldDB" id="A0A9P4LWC3"/>
<dbReference type="OrthoDB" id="5427350at2759"/>
<feature type="chain" id="PRO_5040330134" description="Arylsulfotransferase" evidence="2">
    <location>
        <begin position="18"/>
        <end position="585"/>
    </location>
</feature>
<dbReference type="EMBL" id="ML978725">
    <property type="protein sequence ID" value="KAF2086294.1"/>
    <property type="molecule type" value="Genomic_DNA"/>
</dbReference>
<keyword evidence="1" id="KW-0472">Membrane</keyword>
<name>A0A9P4LWC3_9PEZI</name>
<proteinExistence type="predicted"/>
<feature type="transmembrane region" description="Helical" evidence="1">
    <location>
        <begin position="526"/>
        <end position="549"/>
    </location>
</feature>
<evidence type="ECO:0008006" key="5">
    <source>
        <dbReference type="Google" id="ProtNLM"/>
    </source>
</evidence>
<evidence type="ECO:0000256" key="1">
    <source>
        <dbReference type="SAM" id="Phobius"/>
    </source>
</evidence>
<keyword evidence="1" id="KW-0812">Transmembrane</keyword>
<dbReference type="PANTHER" id="PTHR35340">
    <property type="entry name" value="PQQ ENZYME REPEAT PROTEIN-RELATED"/>
    <property type="match status" value="1"/>
</dbReference>
<keyword evidence="1" id="KW-1133">Transmembrane helix</keyword>
<evidence type="ECO:0000256" key="2">
    <source>
        <dbReference type="SAM" id="SignalP"/>
    </source>
</evidence>
<dbReference type="SUPFAM" id="SSF69322">
    <property type="entry name" value="Tricorn protease domain 2"/>
    <property type="match status" value="1"/>
</dbReference>
<comment type="caution">
    <text evidence="3">The sequence shown here is derived from an EMBL/GenBank/DDBJ whole genome shotgun (WGS) entry which is preliminary data.</text>
</comment>
<dbReference type="Proteomes" id="UP000799776">
    <property type="component" value="Unassembled WGS sequence"/>
</dbReference>
<dbReference type="InterPro" id="IPR039535">
    <property type="entry name" value="ASST-like"/>
</dbReference>
<gene>
    <name evidence="3" type="ORF">K490DRAFT_66847</name>
</gene>
<organism evidence="3 4">
    <name type="scientific">Saccharata proteae CBS 121410</name>
    <dbReference type="NCBI Taxonomy" id="1314787"/>
    <lineage>
        <taxon>Eukaryota</taxon>
        <taxon>Fungi</taxon>
        <taxon>Dikarya</taxon>
        <taxon>Ascomycota</taxon>
        <taxon>Pezizomycotina</taxon>
        <taxon>Dothideomycetes</taxon>
        <taxon>Dothideomycetes incertae sedis</taxon>
        <taxon>Botryosphaeriales</taxon>
        <taxon>Saccharataceae</taxon>
        <taxon>Saccharata</taxon>
    </lineage>
</organism>
<dbReference type="InterPro" id="IPR053143">
    <property type="entry name" value="Arylsulfate_ST"/>
</dbReference>
<protein>
    <recommendedName>
        <fullName evidence="5">Arylsulfotransferase</fullName>
    </recommendedName>
</protein>
<accession>A0A9P4LWC3</accession>
<keyword evidence="4" id="KW-1185">Reference proteome</keyword>
<reference evidence="3" key="1">
    <citation type="journal article" date="2020" name="Stud. Mycol.">
        <title>101 Dothideomycetes genomes: a test case for predicting lifestyles and emergence of pathogens.</title>
        <authorList>
            <person name="Haridas S."/>
            <person name="Albert R."/>
            <person name="Binder M."/>
            <person name="Bloem J."/>
            <person name="Labutti K."/>
            <person name="Salamov A."/>
            <person name="Andreopoulos B."/>
            <person name="Baker S."/>
            <person name="Barry K."/>
            <person name="Bills G."/>
            <person name="Bluhm B."/>
            <person name="Cannon C."/>
            <person name="Castanera R."/>
            <person name="Culley D."/>
            <person name="Daum C."/>
            <person name="Ezra D."/>
            <person name="Gonzalez J."/>
            <person name="Henrissat B."/>
            <person name="Kuo A."/>
            <person name="Liang C."/>
            <person name="Lipzen A."/>
            <person name="Lutzoni F."/>
            <person name="Magnuson J."/>
            <person name="Mondo S."/>
            <person name="Nolan M."/>
            <person name="Ohm R."/>
            <person name="Pangilinan J."/>
            <person name="Park H.-J."/>
            <person name="Ramirez L."/>
            <person name="Alfaro M."/>
            <person name="Sun H."/>
            <person name="Tritt A."/>
            <person name="Yoshinaga Y."/>
            <person name="Zwiers L.-H."/>
            <person name="Turgeon B."/>
            <person name="Goodwin S."/>
            <person name="Spatafora J."/>
            <person name="Crous P."/>
            <person name="Grigoriev I."/>
        </authorList>
    </citation>
    <scope>NUCLEOTIDE SEQUENCE</scope>
    <source>
        <strain evidence="3">CBS 121410</strain>
    </source>
</reference>
<feature type="signal peptide" evidence="2">
    <location>
        <begin position="1"/>
        <end position="17"/>
    </location>
</feature>
<sequence>MSFRLILSALFFSLCRADLIPFIQDESYDLGDFGSYPTQDFRSSPLKAPRVNILQSDPTCTSGSYIFLNPRGHKVPYPNPMILDEAGNLVWTLDGDLYGQTYNLNVQEHDGQQYLTFWGGNDAVGGHGEGYYYMLDSSYTQVRRLDAHGPINGDLHEFRFTDEGTALYTVYGITQMDLSPIGGPTSGWVWDGQIQEIDLKTGELLFEWKSTDHYSAEDTYHEYVSGGTSSHSPFDYFHINSIDKDPKGNYLISARYTHSITYIDGRTGDIIWQLGGKKNQFKDLTDGRATNFAYQHDAHWHDNYTTVTVFDNGAESGKYTAEYSRGLRIKLDQQRMLAELQTEYVNPQHIISSSQGSLQVLPNGNVLLGYGYNGAFTEFSEDGAVLCDTHFAAASSFESGDVQSYRALKYKWSATPITSASINIEGQSVFVSWNGATDVHRWVLQNADYADADTHGWYPVQTVERSGFETELRYGDSVKKYVRVLALDKEGTVLGVSGIGSARFEKTDQSGIMSTVSIKNADAVPLLLLVIALGIGSAATAAVWGVMAWRKRKEWTKYQHLRGEDAEDVDVETVHLDTRQFTVRS</sequence>
<dbReference type="Pfam" id="PF14269">
    <property type="entry name" value="Arylsulfotran_2"/>
    <property type="match status" value="1"/>
</dbReference>
<evidence type="ECO:0000313" key="4">
    <source>
        <dbReference type="Proteomes" id="UP000799776"/>
    </source>
</evidence>
<evidence type="ECO:0000313" key="3">
    <source>
        <dbReference type="EMBL" id="KAF2086294.1"/>
    </source>
</evidence>
<keyword evidence="2" id="KW-0732">Signal</keyword>